<dbReference type="AlphaFoldDB" id="A0AB72X8T7"/>
<dbReference type="GO" id="GO:0003963">
    <property type="term" value="F:RNA-3'-phosphate cyclase activity"/>
    <property type="evidence" value="ECO:0007669"/>
    <property type="project" value="UniProtKB-UniRule"/>
</dbReference>
<comment type="caution">
    <text evidence="9">The sequence shown here is derived from an EMBL/GenBank/DDBJ whole genome shotgun (WGS) entry which is preliminary data.</text>
</comment>
<dbReference type="NCBIfam" id="TIGR03399">
    <property type="entry name" value="RNA_3prim_cycl"/>
    <property type="match status" value="1"/>
</dbReference>
<protein>
    <recommendedName>
        <fullName evidence="5 6">RNA 3'-terminal phosphate cyclase</fullName>
        <shortName evidence="5">RNA cyclase</shortName>
        <shortName evidence="5">RNA-3'-phosphate cyclase</shortName>
        <ecNumber evidence="5 6">6.5.1.4</ecNumber>
    </recommendedName>
</protein>
<keyword evidence="5" id="KW-0963">Cytoplasm</keyword>
<dbReference type="InterPro" id="IPR037136">
    <property type="entry name" value="RNA3'_phos_cyclase_dom_sf"/>
</dbReference>
<dbReference type="InterPro" id="IPR000228">
    <property type="entry name" value="RNA3'_term_phos_cyc"/>
</dbReference>
<dbReference type="SUPFAM" id="SSF55205">
    <property type="entry name" value="EPT/RTPC-like"/>
    <property type="match status" value="2"/>
</dbReference>
<dbReference type="GO" id="GO:0006396">
    <property type="term" value="P:RNA processing"/>
    <property type="evidence" value="ECO:0007669"/>
    <property type="project" value="UniProtKB-UniRule"/>
</dbReference>
<feature type="domain" description="RNA 3'-terminal phosphate cyclase" evidence="7">
    <location>
        <begin position="28"/>
        <end position="343"/>
    </location>
</feature>
<feature type="active site" description="Tele-AMP-histidine intermediate" evidence="5">
    <location>
        <position position="325"/>
    </location>
</feature>
<dbReference type="EMBL" id="CATWHI010000003">
    <property type="protein sequence ID" value="CAJ0741327.1"/>
    <property type="molecule type" value="Genomic_DNA"/>
</dbReference>
<keyword evidence="2 5" id="KW-0436">Ligase</keyword>
<gene>
    <name evidence="5 9" type="primary">rtcA</name>
    <name evidence="9" type="ORF">R16034_02580</name>
</gene>
<dbReference type="RefSeq" id="WP_316900465.1">
    <property type="nucleotide sequence ID" value="NZ_CATWHI010000003.1"/>
</dbReference>
<dbReference type="Pfam" id="PF05189">
    <property type="entry name" value="RTC_insert"/>
    <property type="match status" value="1"/>
</dbReference>
<dbReference type="Gene3D" id="3.30.360.20">
    <property type="entry name" value="RNA 3'-terminal phosphate cyclase, insert domain"/>
    <property type="match status" value="1"/>
</dbReference>
<feature type="binding site" evidence="5">
    <location>
        <begin position="300"/>
        <end position="304"/>
    </location>
    <ligand>
        <name>ATP</name>
        <dbReference type="ChEBI" id="CHEBI:30616"/>
    </ligand>
</feature>
<dbReference type="Pfam" id="PF01137">
    <property type="entry name" value="RTC"/>
    <property type="match status" value="1"/>
</dbReference>
<evidence type="ECO:0000313" key="10">
    <source>
        <dbReference type="Proteomes" id="UP001189225"/>
    </source>
</evidence>
<dbReference type="InterPro" id="IPR020719">
    <property type="entry name" value="RNA3'_term_phos_cycl-like_CS"/>
</dbReference>
<keyword evidence="10" id="KW-1185">Reference proteome</keyword>
<dbReference type="InterPro" id="IPR036553">
    <property type="entry name" value="RPTC_insert"/>
</dbReference>
<organism evidence="9 10">
    <name type="scientific">Ralstonia edaphi</name>
    <dbReference type="NCBI Taxonomy" id="3058599"/>
    <lineage>
        <taxon>Bacteria</taxon>
        <taxon>Pseudomonadati</taxon>
        <taxon>Pseudomonadota</taxon>
        <taxon>Betaproteobacteria</taxon>
        <taxon>Burkholderiales</taxon>
        <taxon>Burkholderiaceae</taxon>
        <taxon>Ralstonia</taxon>
    </lineage>
</organism>
<evidence type="ECO:0000256" key="6">
    <source>
        <dbReference type="NCBIfam" id="TIGR03399"/>
    </source>
</evidence>
<dbReference type="PIRSF" id="PIRSF005378">
    <property type="entry name" value="RNA3'_term_phos_cycl_euk"/>
    <property type="match status" value="1"/>
</dbReference>
<sequence>MNTLLQRHARHTPHVQSADCIELDGAQGEGGGQILRTALTLSMLTGTPFQIENIRAKRSKPGLLRQHLTAVQAAVQISGATVGGAEAGSQTLRFVPGVIRGGDYRFAIGTAGSCTLVLQTILPALWFADAPSTVSVSGGTHNRAAPPVDFLIRAWLPLVARMGVTQTLALKRHGFYPAGGGEVVATVAPCTDALMPLHLTERGAQRALRAEGIVAGVRGSVARRELDTLSRLVPGVEGTVRDLGNAEGPGNALVLDIEHEHVTEVFTGFGERGVTAETIGKEVARAAQRYLQSTAAVDEYLADQLVLPMALAGAGAFTVVTASSHLLTNIGVIEKFLPVEVAVRPLESGAVHVEVA</sequence>
<dbReference type="EC" id="6.5.1.4" evidence="5 6"/>
<comment type="catalytic activity">
    <reaction evidence="4 5">
        <text>a 3'-end 3'-phospho-ribonucleotide-RNA + ATP = a 3'-end 2',3'-cyclophospho-ribonucleotide-RNA + AMP + diphosphate</text>
        <dbReference type="Rhea" id="RHEA:23976"/>
        <dbReference type="Rhea" id="RHEA-COMP:10463"/>
        <dbReference type="Rhea" id="RHEA-COMP:10464"/>
        <dbReference type="ChEBI" id="CHEBI:30616"/>
        <dbReference type="ChEBI" id="CHEBI:33019"/>
        <dbReference type="ChEBI" id="CHEBI:83062"/>
        <dbReference type="ChEBI" id="CHEBI:83064"/>
        <dbReference type="ChEBI" id="CHEBI:456215"/>
        <dbReference type="EC" id="6.5.1.4"/>
    </reaction>
</comment>
<evidence type="ECO:0000256" key="5">
    <source>
        <dbReference type="HAMAP-Rule" id="MF_00200"/>
    </source>
</evidence>
<dbReference type="CDD" id="cd00874">
    <property type="entry name" value="RNA_Cyclase_Class_II"/>
    <property type="match status" value="1"/>
</dbReference>
<dbReference type="SUPFAM" id="SSF52913">
    <property type="entry name" value="RNA 3'-terminal phosphate cyclase, RPTC, insert domain"/>
    <property type="match status" value="1"/>
</dbReference>
<dbReference type="Gene3D" id="3.65.10.20">
    <property type="entry name" value="RNA 3'-terminal phosphate cyclase domain"/>
    <property type="match status" value="1"/>
</dbReference>
<evidence type="ECO:0000256" key="3">
    <source>
        <dbReference type="ARBA" id="ARBA00022741"/>
    </source>
</evidence>
<accession>A0AB72X8T7</accession>
<feature type="domain" description="RNA 3'-terminal phosphate cyclase insert" evidence="8">
    <location>
        <begin position="200"/>
        <end position="291"/>
    </location>
</feature>
<evidence type="ECO:0000256" key="4">
    <source>
        <dbReference type="ARBA" id="ARBA00024481"/>
    </source>
</evidence>
<keyword evidence="3 5" id="KW-0547">Nucleotide-binding</keyword>
<reference evidence="9 10" key="1">
    <citation type="submission" date="2023-07" db="EMBL/GenBank/DDBJ databases">
        <authorList>
            <person name="Peeters C."/>
        </authorList>
    </citation>
    <scope>NUCLEOTIDE SEQUENCE [LARGE SCALE GENOMIC DNA]</scope>
    <source>
        <strain evidence="9 10">R-16034</strain>
    </source>
</reference>
<dbReference type="GO" id="GO:0005737">
    <property type="term" value="C:cytoplasm"/>
    <property type="evidence" value="ECO:0007669"/>
    <property type="project" value="UniProtKB-SubCell"/>
</dbReference>
<evidence type="ECO:0000256" key="1">
    <source>
        <dbReference type="ARBA" id="ARBA00009206"/>
    </source>
</evidence>
<dbReference type="InterPro" id="IPR013792">
    <property type="entry name" value="RNA3'P_cycl/enolpyr_Trfase_a/b"/>
</dbReference>
<evidence type="ECO:0000259" key="8">
    <source>
        <dbReference type="Pfam" id="PF05189"/>
    </source>
</evidence>
<evidence type="ECO:0000256" key="2">
    <source>
        <dbReference type="ARBA" id="ARBA00022598"/>
    </source>
</evidence>
<dbReference type="PANTHER" id="PTHR11096">
    <property type="entry name" value="RNA 3' TERMINAL PHOSPHATE CYCLASE"/>
    <property type="match status" value="1"/>
</dbReference>
<name>A0AB72X8T7_9RALS</name>
<feature type="binding site" evidence="5">
    <location>
        <position position="119"/>
    </location>
    <ligand>
        <name>ATP</name>
        <dbReference type="ChEBI" id="CHEBI:30616"/>
    </ligand>
</feature>
<dbReference type="GO" id="GO:0005524">
    <property type="term" value="F:ATP binding"/>
    <property type="evidence" value="ECO:0007669"/>
    <property type="project" value="UniProtKB-KW"/>
</dbReference>
<dbReference type="PANTHER" id="PTHR11096:SF0">
    <property type="entry name" value="RNA 3'-TERMINAL PHOSPHATE CYCLASE"/>
    <property type="match status" value="1"/>
</dbReference>
<evidence type="ECO:0000313" key="9">
    <source>
        <dbReference type="EMBL" id="CAJ0741327.1"/>
    </source>
</evidence>
<comment type="subcellular location">
    <subcellularLocation>
        <location evidence="5">Cytoplasm</location>
    </subcellularLocation>
</comment>
<proteinExistence type="inferred from homology"/>
<dbReference type="PROSITE" id="PS01287">
    <property type="entry name" value="RTC"/>
    <property type="match status" value="1"/>
</dbReference>
<dbReference type="InterPro" id="IPR023797">
    <property type="entry name" value="RNA3'_phos_cyclase_dom"/>
</dbReference>
<comment type="similarity">
    <text evidence="1 5">Belongs to the RNA 3'-terminal cyclase family. Type 1 subfamily.</text>
</comment>
<dbReference type="InterPro" id="IPR017770">
    <property type="entry name" value="RNA3'_term_phos_cyc_type_1"/>
</dbReference>
<dbReference type="Proteomes" id="UP001189225">
    <property type="component" value="Unassembled WGS sequence"/>
</dbReference>
<evidence type="ECO:0000259" key="7">
    <source>
        <dbReference type="Pfam" id="PF01137"/>
    </source>
</evidence>
<keyword evidence="5" id="KW-0067">ATP-binding</keyword>
<comment type="function">
    <text evidence="5">Catalyzes the conversion of 3'-phosphate to a 2',3'-cyclic phosphodiester at the end of RNA. The mechanism of action of the enzyme occurs in 3 steps: (A) adenylation of the enzyme by ATP; (B) transfer of adenylate to an RNA-N3'P to produce RNA-N3'PP5'A; (C) and attack of the adjacent 2'-hydroxyl on the 3'-phosphorus in the diester linkage to produce the cyclic end product. The biological role of this enzyme is unknown but it is likely to function in some aspects of cellular RNA processing.</text>
</comment>
<dbReference type="NCBIfam" id="NF003246">
    <property type="entry name" value="PRK04204.1-2"/>
    <property type="match status" value="1"/>
</dbReference>
<dbReference type="InterPro" id="IPR013791">
    <property type="entry name" value="RNA3'-term_phos_cycl_insert"/>
</dbReference>
<dbReference type="NCBIfam" id="NF003247">
    <property type="entry name" value="PRK04204.1-3"/>
    <property type="match status" value="1"/>
</dbReference>
<dbReference type="HAMAP" id="MF_00200">
    <property type="entry name" value="RTC"/>
    <property type="match status" value="1"/>
</dbReference>